<evidence type="ECO:0000313" key="3">
    <source>
        <dbReference type="EMBL" id="CAE7492315.1"/>
    </source>
</evidence>
<name>A0A812SSJ9_SYMPI</name>
<keyword evidence="2" id="KW-0812">Transmembrane</keyword>
<feature type="region of interest" description="Disordered" evidence="1">
    <location>
        <begin position="338"/>
        <end position="383"/>
    </location>
</feature>
<reference evidence="3" key="1">
    <citation type="submission" date="2021-02" db="EMBL/GenBank/DDBJ databases">
        <authorList>
            <person name="Dougan E. K."/>
            <person name="Rhodes N."/>
            <person name="Thang M."/>
            <person name="Chan C."/>
        </authorList>
    </citation>
    <scope>NUCLEOTIDE SEQUENCE</scope>
</reference>
<dbReference type="EMBL" id="CAJNIZ010026491">
    <property type="protein sequence ID" value="CAE7492315.1"/>
    <property type="molecule type" value="Genomic_DNA"/>
</dbReference>
<proteinExistence type="predicted"/>
<keyword evidence="4" id="KW-1185">Reference proteome</keyword>
<dbReference type="OrthoDB" id="411698at2759"/>
<dbReference type="AlphaFoldDB" id="A0A812SSJ9"/>
<organism evidence="3 4">
    <name type="scientific">Symbiodinium pilosum</name>
    <name type="common">Dinoflagellate</name>
    <dbReference type="NCBI Taxonomy" id="2952"/>
    <lineage>
        <taxon>Eukaryota</taxon>
        <taxon>Sar</taxon>
        <taxon>Alveolata</taxon>
        <taxon>Dinophyceae</taxon>
        <taxon>Suessiales</taxon>
        <taxon>Symbiodiniaceae</taxon>
        <taxon>Symbiodinium</taxon>
    </lineage>
</organism>
<accession>A0A812SSJ9</accession>
<evidence type="ECO:0000256" key="2">
    <source>
        <dbReference type="SAM" id="Phobius"/>
    </source>
</evidence>
<feature type="region of interest" description="Disordered" evidence="1">
    <location>
        <begin position="250"/>
        <end position="315"/>
    </location>
</feature>
<feature type="compositionally biased region" description="Low complexity" evidence="1">
    <location>
        <begin position="290"/>
        <end position="303"/>
    </location>
</feature>
<protein>
    <submittedName>
        <fullName evidence="3">Uncharacterized protein</fullName>
    </submittedName>
</protein>
<feature type="compositionally biased region" description="Low complexity" evidence="1">
    <location>
        <begin position="356"/>
        <end position="374"/>
    </location>
</feature>
<feature type="region of interest" description="Disordered" evidence="1">
    <location>
        <begin position="489"/>
        <end position="526"/>
    </location>
</feature>
<feature type="compositionally biased region" description="Basic and acidic residues" evidence="1">
    <location>
        <begin position="489"/>
        <end position="499"/>
    </location>
</feature>
<keyword evidence="2" id="KW-1133">Transmembrane helix</keyword>
<gene>
    <name evidence="3" type="ORF">SPIL2461_LOCUS12693</name>
</gene>
<dbReference type="Proteomes" id="UP000649617">
    <property type="component" value="Unassembled WGS sequence"/>
</dbReference>
<keyword evidence="2" id="KW-0472">Membrane</keyword>
<evidence type="ECO:0000313" key="4">
    <source>
        <dbReference type="Proteomes" id="UP000649617"/>
    </source>
</evidence>
<comment type="caution">
    <text evidence="3">The sequence shown here is derived from an EMBL/GenBank/DDBJ whole genome shotgun (WGS) entry which is preliminary data.</text>
</comment>
<feature type="transmembrane region" description="Helical" evidence="2">
    <location>
        <begin position="83"/>
        <end position="108"/>
    </location>
</feature>
<evidence type="ECO:0000256" key="1">
    <source>
        <dbReference type="SAM" id="MobiDB-lite"/>
    </source>
</evidence>
<feature type="transmembrane region" description="Helical" evidence="2">
    <location>
        <begin position="129"/>
        <end position="149"/>
    </location>
</feature>
<sequence>MWNDEKLRTLFSRLIQLKVLLFAILLLVWADNVTIPSTLEWLEFFAGNAEVSRHVKASGYQSFKADILYVQPGQFNHANFMDLLTPVGCAMAAVMASVQNNVVVWFGLLCSSFTRVNQGTSKRSYLVPLGRFFGYLVVSFVAGSVPQLVPDIATMFKNLDFDDVWSEGKMSDVILYLRGNKTIEMNRATTEVRWVTTNEMIKHGYDSSKIEHIISKENVKVKDDGNGQKMYLLQIQAGTNELRGIVAECNKMPPPKKTKTEAQNVASPKKNLDPMFAETLQAPRSEKSQETSTSKRSRQSSTEFKPIKKDQGDQLAALQKEQAELARKQADLNRKLELLKQGKVPAPSTPKPSKPAAPKSSAVPTEPGSSAAGSSDEEASNASCGEECEADDFGLGVVHCPKTGHKSGKVPGGEEAHELYKDLTKRNSLAKLMVDAKFNKARKTIKKIVEFTSKHPKKLQRKWKYDEAVIQHWVETRSSGQLMTLHEEKEKHETSHEGDAMPTLDLSLDNGPGDTEDRPSEAEAPVDVAGHDQDVRGSLERGWAEMLSKIHRLREHADIFLNQDPEPSDLHKRHAESLMKHADAMEQHYDKMLKTEIQIGIDTASVLACQSVSLESKMAPALADAKKHQKPKVSDKVSWGDLAEKRPNSLFAAPGDCGRNALNAVHWKHHKYFDALTLSLPRLATVWHQMLSQKDVFKVALPEISLGKTPGIVFQHAESMMDVVLCGKVMMYKIGFTHDPPTRFTEFGLALDVPITYIDVGCKKQNMPMIKPSDFYLHLAELQKLDILYGCQDSTVLTEFWRRFAVIEPMNSIIDSFHAGILPPERTIPMVIHGDEGRARKHLPIMIVNSHGLIGNGCKALEEWHKQSPMLKEASMAVNLKGSSMATRFLAFAMPKQAYGKDSEYLHKMFDELVADLVSLQNIGILVAGQRWHPVVIGMANYAFEDCSDDPGWYATLGKIFLASCVAEWLPFVPGDNVPERFAYLDRHAKQYLQRHNKKLYCSGVNEVTMGFESLQKCPQGSWQKGSDTTLLLEIFEDFCDQHSELAGQHEVLRWTYTGVANINMSMRTLYRGGLWLDQHHARTASICGLNFLKAYAHLVGITVACGRDRFPLVPKLHFLHHLFLSLKESSFRRTWSLNMIATSVQMDEEPSQLLERFLTKEFNIYRDFVGIQARTSRRCGAQHTALRVTQRYLVYAAEKLTPEFAECP</sequence>